<keyword evidence="13" id="KW-1185">Reference proteome</keyword>
<dbReference type="InterPro" id="IPR029141">
    <property type="entry name" value="FimA_N"/>
</dbReference>
<dbReference type="EMBL" id="JBHSGO010000159">
    <property type="protein sequence ID" value="MFC4665963.1"/>
    <property type="molecule type" value="Genomic_DNA"/>
</dbReference>
<evidence type="ECO:0000313" key="12">
    <source>
        <dbReference type="EMBL" id="MFC4665963.1"/>
    </source>
</evidence>
<keyword evidence="4" id="KW-0732">Signal</keyword>
<sequence length="499" mass="56717">MRYFSNMTRIQNLLLIFLLLMVGVLTLSCQKRGLDDAIVEKDETIYVKFSIQTSSMRAQGDNPSANADLTDFEDKVTKLYVGLFDHGDGRVVVQKNSDVLSFPLAVNPGTYDVYIIANQIDDLSFNNRNEANAYLNKLRLASAYQLGSSQSINFKGFPMARVFLNQSIVKGGSSFANPTPFRPLVESVKPLAPISSYGNDFNSASSQDEIRLVRALAKITLNLKGDGLSQIKTIKCRNALNHYTLQEVLPSQNQRSTKDISIPFSKEQNILVCYIPEHIYTQAKWEDKQHETITYIQIQMESGREYLIPILFNGPKSGDYLAAAKKADAKFDIVRNNNYMFDINIPSQDRDIDVSVNVLPWNLHTINDKTYMRNRMIIDYEHIKPRLVVHDNRPVIQIYTGEKAVIPVKLIGPNSSFFVSTISNGAYFAIDTPSQFVFGVTENEPYTNVEISCLDDDRNYKTELYFNVNYEEIPFELEKDGRKFVLFGPGNRLMIEQIF</sequence>
<keyword evidence="5" id="KW-0843">Virulence</keyword>
<proteinExistence type="inferred from homology"/>
<evidence type="ECO:0000256" key="6">
    <source>
        <dbReference type="ARBA" id="ARBA00023136"/>
    </source>
</evidence>
<accession>A0ABV9K7V6</accession>
<evidence type="ECO:0000256" key="1">
    <source>
        <dbReference type="ARBA" id="ARBA00004442"/>
    </source>
</evidence>
<evidence type="ECO:0000313" key="13">
    <source>
        <dbReference type="Proteomes" id="UP001596020"/>
    </source>
</evidence>
<comment type="similarity">
    <text evidence="3">Belongs to the bacteroidetes fimbrillin superfamily. FimA/Mfa1 family.</text>
</comment>
<evidence type="ECO:0000256" key="3">
    <source>
        <dbReference type="ARBA" id="ARBA00006011"/>
    </source>
</evidence>
<keyword evidence="6" id="KW-0472">Membrane</keyword>
<dbReference type="RefSeq" id="WP_380078564.1">
    <property type="nucleotide sequence ID" value="NZ_JBHSGO010000159.1"/>
</dbReference>
<evidence type="ECO:0000256" key="10">
    <source>
        <dbReference type="ARBA" id="ARBA00023288"/>
    </source>
</evidence>
<gene>
    <name evidence="12" type="ORF">ACFO3G_05030</name>
</gene>
<evidence type="ECO:0000256" key="7">
    <source>
        <dbReference type="ARBA" id="ARBA00023139"/>
    </source>
</evidence>
<evidence type="ECO:0000256" key="8">
    <source>
        <dbReference type="ARBA" id="ARBA00023237"/>
    </source>
</evidence>
<evidence type="ECO:0000259" key="11">
    <source>
        <dbReference type="Pfam" id="PF06321"/>
    </source>
</evidence>
<feature type="domain" description="Major fimbrial subunit protein N-terminal" evidence="11">
    <location>
        <begin position="48"/>
        <end position="173"/>
    </location>
</feature>
<comment type="subcellular location">
    <subcellularLocation>
        <location evidence="1">Cell outer membrane</location>
    </subcellularLocation>
    <subcellularLocation>
        <location evidence="2">Fimbrium</location>
    </subcellularLocation>
</comment>
<organism evidence="12 13">
    <name type="scientific">Falsiporphyromonas endometrii</name>
    <dbReference type="NCBI Taxonomy" id="1387297"/>
    <lineage>
        <taxon>Bacteria</taxon>
        <taxon>Pseudomonadati</taxon>
        <taxon>Bacteroidota</taxon>
        <taxon>Bacteroidia</taxon>
        <taxon>Bacteroidales</taxon>
        <taxon>Porphyromonadaceae</taxon>
        <taxon>Falsiporphyromonas</taxon>
    </lineage>
</organism>
<keyword evidence="10" id="KW-0449">Lipoprotein</keyword>
<evidence type="ECO:0000256" key="4">
    <source>
        <dbReference type="ARBA" id="ARBA00022729"/>
    </source>
</evidence>
<evidence type="ECO:0000256" key="9">
    <source>
        <dbReference type="ARBA" id="ARBA00023263"/>
    </source>
</evidence>
<comment type="caution">
    <text evidence="12">The sequence shown here is derived from an EMBL/GenBank/DDBJ whole genome shotgun (WGS) entry which is preliminary data.</text>
</comment>
<evidence type="ECO:0000256" key="5">
    <source>
        <dbReference type="ARBA" id="ARBA00023026"/>
    </source>
</evidence>
<keyword evidence="9" id="KW-0281">Fimbrium</keyword>
<name>A0ABV9K7V6_9PORP</name>
<reference evidence="13" key="1">
    <citation type="journal article" date="2019" name="Int. J. Syst. Evol. Microbiol.">
        <title>The Global Catalogue of Microorganisms (GCM) 10K type strain sequencing project: providing services to taxonomists for standard genome sequencing and annotation.</title>
        <authorList>
            <consortium name="The Broad Institute Genomics Platform"/>
            <consortium name="The Broad Institute Genome Sequencing Center for Infectious Disease"/>
            <person name="Wu L."/>
            <person name="Ma J."/>
        </authorList>
    </citation>
    <scope>NUCLEOTIDE SEQUENCE [LARGE SCALE GENOMIC DNA]</scope>
    <source>
        <strain evidence="13">CGMCC 4.7357</strain>
    </source>
</reference>
<keyword evidence="7" id="KW-0564">Palmitate</keyword>
<keyword evidence="8" id="KW-0998">Cell outer membrane</keyword>
<protein>
    <submittedName>
        <fullName evidence="12">Fimbrial protein</fullName>
    </submittedName>
</protein>
<dbReference type="Proteomes" id="UP001596020">
    <property type="component" value="Unassembled WGS sequence"/>
</dbReference>
<dbReference type="PROSITE" id="PS51257">
    <property type="entry name" value="PROKAR_LIPOPROTEIN"/>
    <property type="match status" value="1"/>
</dbReference>
<evidence type="ECO:0000256" key="2">
    <source>
        <dbReference type="ARBA" id="ARBA00004561"/>
    </source>
</evidence>
<dbReference type="Pfam" id="PF06321">
    <property type="entry name" value="P_gingi_FimA"/>
    <property type="match status" value="1"/>
</dbReference>